<gene>
    <name evidence="3" type="ORF">LDAN0321_LOCUS20055</name>
</gene>
<keyword evidence="2" id="KW-0472">Membrane</keyword>
<feature type="compositionally biased region" description="Acidic residues" evidence="1">
    <location>
        <begin position="210"/>
        <end position="242"/>
    </location>
</feature>
<dbReference type="EMBL" id="HBGY01032111">
    <property type="protein sequence ID" value="CAD9611296.1"/>
    <property type="molecule type" value="Transcribed_RNA"/>
</dbReference>
<reference evidence="3" key="1">
    <citation type="submission" date="2021-01" db="EMBL/GenBank/DDBJ databases">
        <authorList>
            <person name="Corre E."/>
            <person name="Pelletier E."/>
            <person name="Niang G."/>
            <person name="Scheremetjew M."/>
            <person name="Finn R."/>
            <person name="Kale V."/>
            <person name="Holt S."/>
            <person name="Cochrane G."/>
            <person name="Meng A."/>
            <person name="Brown T."/>
            <person name="Cohen L."/>
        </authorList>
    </citation>
    <scope>NUCLEOTIDE SEQUENCE</scope>
    <source>
        <strain evidence="3">B650</strain>
    </source>
</reference>
<proteinExistence type="predicted"/>
<name>A0A7S2LN90_9STRA</name>
<feature type="compositionally biased region" description="Acidic residues" evidence="1">
    <location>
        <begin position="192"/>
        <end position="202"/>
    </location>
</feature>
<organism evidence="3">
    <name type="scientific">Leptocylindrus danicus</name>
    <dbReference type="NCBI Taxonomy" id="163516"/>
    <lineage>
        <taxon>Eukaryota</taxon>
        <taxon>Sar</taxon>
        <taxon>Stramenopiles</taxon>
        <taxon>Ochrophyta</taxon>
        <taxon>Bacillariophyta</taxon>
        <taxon>Coscinodiscophyceae</taxon>
        <taxon>Chaetocerotophycidae</taxon>
        <taxon>Leptocylindrales</taxon>
        <taxon>Leptocylindraceae</taxon>
        <taxon>Leptocylindrus</taxon>
    </lineage>
</organism>
<keyword evidence="2" id="KW-0812">Transmembrane</keyword>
<feature type="transmembrane region" description="Helical" evidence="2">
    <location>
        <begin position="89"/>
        <end position="110"/>
    </location>
</feature>
<evidence type="ECO:0000256" key="1">
    <source>
        <dbReference type="SAM" id="MobiDB-lite"/>
    </source>
</evidence>
<dbReference type="AlphaFoldDB" id="A0A7S2LN90"/>
<protein>
    <submittedName>
        <fullName evidence="3">Uncharacterized protein</fullName>
    </submittedName>
</protein>
<evidence type="ECO:0000256" key="2">
    <source>
        <dbReference type="SAM" id="Phobius"/>
    </source>
</evidence>
<accession>A0A7S2LN90</accession>
<evidence type="ECO:0000313" key="3">
    <source>
        <dbReference type="EMBL" id="CAD9611296.1"/>
    </source>
</evidence>
<sequence length="242" mass="27135">MSTKNNPKPCLYSFDAQVGTKVVAPVNTDQWISLGALNRLRRMDPTKVEPMWHSKYAIREAWFGESEFSMMQHVGIQGWVMSTLLDHKFVLRSLLLSTLAVAFAVFMPVIEYIVSRFMVSGVLWGAYKTWGRFANAALPFKLLMVQMLAKFLGGRLDALESIVRNYIVECECSLLENTVPVTVGEGAETDTDLLEDDQDEQDNLGSLSGIDEDSEDEDENDIDGNGSDDESSSEDYDSDEYD</sequence>
<feature type="region of interest" description="Disordered" evidence="1">
    <location>
        <begin position="192"/>
        <end position="242"/>
    </location>
</feature>
<keyword evidence="2" id="KW-1133">Transmembrane helix</keyword>